<proteinExistence type="inferred from homology"/>
<dbReference type="EMBL" id="JBHUIP010000012">
    <property type="protein sequence ID" value="MFD2264195.1"/>
    <property type="molecule type" value="Genomic_DNA"/>
</dbReference>
<keyword evidence="7" id="KW-1185">Reference proteome</keyword>
<dbReference type="InterPro" id="IPR011009">
    <property type="entry name" value="Kinase-like_dom_sf"/>
</dbReference>
<dbReference type="PANTHER" id="PTHR43851">
    <property type="match status" value="1"/>
</dbReference>
<keyword evidence="6" id="KW-0418">Kinase</keyword>
<evidence type="ECO:0000259" key="5">
    <source>
        <dbReference type="Pfam" id="PF03109"/>
    </source>
</evidence>
<accession>A0ABW5DUJ6</accession>
<keyword evidence="4" id="KW-0067">ATP-binding</keyword>
<evidence type="ECO:0000256" key="2">
    <source>
        <dbReference type="ARBA" id="ARBA00022679"/>
    </source>
</evidence>
<feature type="domain" description="ABC1 atypical kinase-like" evidence="5">
    <location>
        <begin position="81"/>
        <end position="316"/>
    </location>
</feature>
<evidence type="ECO:0000256" key="4">
    <source>
        <dbReference type="ARBA" id="ARBA00022840"/>
    </source>
</evidence>
<gene>
    <name evidence="6" type="ORF">ACFSM5_14935</name>
</gene>
<evidence type="ECO:0000256" key="1">
    <source>
        <dbReference type="ARBA" id="ARBA00009670"/>
    </source>
</evidence>
<reference evidence="7" key="1">
    <citation type="journal article" date="2019" name="Int. J. Syst. Evol. Microbiol.">
        <title>The Global Catalogue of Microorganisms (GCM) 10K type strain sequencing project: providing services to taxonomists for standard genome sequencing and annotation.</title>
        <authorList>
            <consortium name="The Broad Institute Genomics Platform"/>
            <consortium name="The Broad Institute Genome Sequencing Center for Infectious Disease"/>
            <person name="Wu L."/>
            <person name="Ma J."/>
        </authorList>
    </citation>
    <scope>NUCLEOTIDE SEQUENCE [LARGE SCALE GENOMIC DNA]</scope>
    <source>
        <strain evidence="7">CGMCC 1.19062</strain>
    </source>
</reference>
<evidence type="ECO:0000256" key="3">
    <source>
        <dbReference type="ARBA" id="ARBA00022741"/>
    </source>
</evidence>
<organism evidence="6 7">
    <name type="scientific">Lacibacterium aquatile</name>
    <dbReference type="NCBI Taxonomy" id="1168082"/>
    <lineage>
        <taxon>Bacteria</taxon>
        <taxon>Pseudomonadati</taxon>
        <taxon>Pseudomonadota</taxon>
        <taxon>Alphaproteobacteria</taxon>
        <taxon>Rhodospirillales</taxon>
        <taxon>Rhodospirillaceae</taxon>
    </lineage>
</organism>
<keyword evidence="3" id="KW-0547">Nucleotide-binding</keyword>
<dbReference type="SUPFAM" id="SSF56112">
    <property type="entry name" value="Protein kinase-like (PK-like)"/>
    <property type="match status" value="1"/>
</dbReference>
<protein>
    <submittedName>
        <fullName evidence="6">ABC1 kinase family protein</fullName>
    </submittedName>
</protein>
<name>A0ABW5DUJ6_9PROT</name>
<keyword evidence="2" id="KW-0808">Transferase</keyword>
<dbReference type="CDD" id="cd13970">
    <property type="entry name" value="ABC1_ADCK3"/>
    <property type="match status" value="1"/>
</dbReference>
<comment type="similarity">
    <text evidence="1">Belongs to the protein kinase superfamily. ADCK protein kinase family.</text>
</comment>
<dbReference type="InterPro" id="IPR004147">
    <property type="entry name" value="ABC1_dom"/>
</dbReference>
<comment type="caution">
    <text evidence="6">The sequence shown here is derived from an EMBL/GenBank/DDBJ whole genome shotgun (WGS) entry which is preliminary data.</text>
</comment>
<dbReference type="PANTHER" id="PTHR43851:SF3">
    <property type="entry name" value="COENZYME Q8"/>
    <property type="match status" value="1"/>
</dbReference>
<dbReference type="Proteomes" id="UP001597295">
    <property type="component" value="Unassembled WGS sequence"/>
</dbReference>
<dbReference type="Pfam" id="PF03109">
    <property type="entry name" value="ABC1"/>
    <property type="match status" value="1"/>
</dbReference>
<dbReference type="InterPro" id="IPR034646">
    <property type="entry name" value="ADCK3_dom"/>
</dbReference>
<dbReference type="RefSeq" id="WP_379877245.1">
    <property type="nucleotide sequence ID" value="NZ_JBHUIP010000012.1"/>
</dbReference>
<evidence type="ECO:0000313" key="6">
    <source>
        <dbReference type="EMBL" id="MFD2264195.1"/>
    </source>
</evidence>
<dbReference type="InterPro" id="IPR051409">
    <property type="entry name" value="Atypical_kinase_ADCK"/>
</dbReference>
<dbReference type="GO" id="GO:0016301">
    <property type="term" value="F:kinase activity"/>
    <property type="evidence" value="ECO:0007669"/>
    <property type="project" value="UniProtKB-KW"/>
</dbReference>
<evidence type="ECO:0000313" key="7">
    <source>
        <dbReference type="Proteomes" id="UP001597295"/>
    </source>
</evidence>
<sequence>MSDDSLTGRVRRYAQVGTTMAGLGVRLAGEKYLGIEIDRAKHAADLKVALGGLKGPLMKVAQLLATIPDAIPKEYAKELQQLQSNAPAMGGPFMKRRIAGELGPGWRSKFADFEETAAAAASLGQVHRATLPDGRAVAVKLQYPDMASAVEADLKQLKLIFNIHAARDNAIKTDEIYAEIGERLREELDYEHERKQMDLYRLMLADEPAVRVPEAIPELSTKRLLTMTWLDGRSLMTLSDAPLEVRNQAAIDLFRAWYVPFYFYGTIHGDPHPGNYQYREGGGLNLLDFGCVRIFTPSFVQGVVDLYHALDRGDRELAVSAYERWGFQNLSADLIDVLNNWASFLYGPLLEDRTRLIDDARGGSYGREVAEKVHEELRRLGGVKPPREFVFMDRAAIGLGSVFTHLKAEVNWYRLFQDIAGTFDAEALAQRQKSALEKVGLTTP</sequence>